<dbReference type="SUPFAM" id="SSF52768">
    <property type="entry name" value="Arginase/deacetylase"/>
    <property type="match status" value="1"/>
</dbReference>
<evidence type="ECO:0000256" key="2">
    <source>
        <dbReference type="ARBA" id="ARBA00022801"/>
    </source>
</evidence>
<dbReference type="GO" id="GO:0004407">
    <property type="term" value="F:histone deacetylase activity"/>
    <property type="evidence" value="ECO:0007669"/>
    <property type="project" value="InterPro"/>
</dbReference>
<evidence type="ECO:0000313" key="4">
    <source>
        <dbReference type="EMBL" id="STY86588.1"/>
    </source>
</evidence>
<dbReference type="GO" id="GO:0016787">
    <property type="term" value="F:hydrolase activity"/>
    <property type="evidence" value="ECO:0007669"/>
    <property type="project" value="UniProtKB-KW"/>
</dbReference>
<dbReference type="Pfam" id="PF00850">
    <property type="entry name" value="Hist_deacetyl"/>
    <property type="match status" value="1"/>
</dbReference>
<evidence type="ECO:0000259" key="3">
    <source>
        <dbReference type="Pfam" id="PF00850"/>
    </source>
</evidence>
<dbReference type="CDD" id="cd09993">
    <property type="entry name" value="HDAC_classIV"/>
    <property type="match status" value="1"/>
</dbReference>
<dbReference type="PANTHER" id="PTHR10625:SF19">
    <property type="entry name" value="HISTONE DEACETYLASE 12"/>
    <property type="match status" value="1"/>
</dbReference>
<sequence>MLKIAHSPLFCHSVPASHRFPMAKYDLIPQKLLQEGVITPDNLFHPQLLSEQEILTTHTADYWQKLKTGTLTEKEIRKIGLPMSGELVKRERYITHATYECALYAKEYGISLSTSGGTHHGFAGHGEGFCVFNDVCVASNLLLTRGQAKRILSVDLDVHQGNGNASIMADNPDVFVFSMHGKKNYPFIKPPSDLDIELDDGTGDDEYLGVLADTLPRVIDEFCPDFIFYQAGVDVLATDKLGKLSLSMQGCHERDEMVLSVAHRYGIPVAVVMGGGYSDNVDTVAEGHCGVFRVARGIVGGLIRQIIDIHSVKNTCINVHYKSP</sequence>
<dbReference type="PANTHER" id="PTHR10625">
    <property type="entry name" value="HISTONE DEACETYLASE HDAC1-RELATED"/>
    <property type="match status" value="1"/>
</dbReference>
<dbReference type="AlphaFoldDB" id="A0A378PJH0"/>
<feature type="domain" description="Histone deacetylase" evidence="3">
    <location>
        <begin position="18"/>
        <end position="280"/>
    </location>
</feature>
<evidence type="ECO:0000256" key="1">
    <source>
        <dbReference type="ARBA" id="ARBA00005947"/>
    </source>
</evidence>
<dbReference type="Proteomes" id="UP000255102">
    <property type="component" value="Unassembled WGS sequence"/>
</dbReference>
<dbReference type="PRINTS" id="PR01270">
    <property type="entry name" value="HDASUPER"/>
</dbReference>
<accession>A0A378PJH0</accession>
<comment type="similarity">
    <text evidence="1">Belongs to the histone deacetylase family.</text>
</comment>
<dbReference type="EMBL" id="UGPW01000001">
    <property type="protein sequence ID" value="STY86588.1"/>
    <property type="molecule type" value="Genomic_DNA"/>
</dbReference>
<dbReference type="InterPro" id="IPR044150">
    <property type="entry name" value="HDAC_classIV"/>
</dbReference>
<dbReference type="Gene3D" id="3.40.800.20">
    <property type="entry name" value="Histone deacetylase domain"/>
    <property type="match status" value="1"/>
</dbReference>
<gene>
    <name evidence="4" type="primary">acuC</name>
    <name evidence="4" type="ORF">NCTC11227_00575</name>
</gene>
<keyword evidence="2" id="KW-0378">Hydrolase</keyword>
<name>A0A378PJH0_9GAMM</name>
<organism evidence="4 5">
    <name type="scientific">Moraxella ovis</name>
    <dbReference type="NCBI Taxonomy" id="29433"/>
    <lineage>
        <taxon>Bacteria</taxon>
        <taxon>Pseudomonadati</taxon>
        <taxon>Pseudomonadota</taxon>
        <taxon>Gammaproteobacteria</taxon>
        <taxon>Moraxellales</taxon>
        <taxon>Moraxellaceae</taxon>
        <taxon>Moraxella</taxon>
    </lineage>
</organism>
<dbReference type="InterPro" id="IPR023696">
    <property type="entry name" value="Ureohydrolase_dom_sf"/>
</dbReference>
<protein>
    <submittedName>
        <fullName evidence="4">Acetoin utilization protein AcuC</fullName>
    </submittedName>
</protein>
<evidence type="ECO:0000313" key="5">
    <source>
        <dbReference type="Proteomes" id="UP000255102"/>
    </source>
</evidence>
<reference evidence="4 5" key="1">
    <citation type="submission" date="2018-06" db="EMBL/GenBank/DDBJ databases">
        <authorList>
            <consortium name="Pathogen Informatics"/>
            <person name="Doyle S."/>
        </authorList>
    </citation>
    <scope>NUCLEOTIDE SEQUENCE [LARGE SCALE GENOMIC DNA]</scope>
    <source>
        <strain evidence="4 5">NCTC11227</strain>
    </source>
</reference>
<dbReference type="GO" id="GO:0040029">
    <property type="term" value="P:epigenetic regulation of gene expression"/>
    <property type="evidence" value="ECO:0007669"/>
    <property type="project" value="TreeGrafter"/>
</dbReference>
<dbReference type="InterPro" id="IPR037138">
    <property type="entry name" value="His_deacetylse_dom_sf"/>
</dbReference>
<dbReference type="InterPro" id="IPR000286">
    <property type="entry name" value="HDACs"/>
</dbReference>
<proteinExistence type="inferred from homology"/>
<dbReference type="InterPro" id="IPR023801">
    <property type="entry name" value="His_deacetylse_dom"/>
</dbReference>